<protein>
    <recommendedName>
        <fullName evidence="3">O-acyltransferase WSD1</fullName>
    </recommendedName>
</protein>
<sequence length="44" mass="5049">SLQAQSTDRWQWQPDPDHGYSIRGAYHILTSQDSVTLDASQYLI</sequence>
<dbReference type="EMBL" id="LXQA010837477">
    <property type="protein sequence ID" value="MCI73393.1"/>
    <property type="molecule type" value="Genomic_DNA"/>
</dbReference>
<organism evidence="1 2">
    <name type="scientific">Trifolium medium</name>
    <dbReference type="NCBI Taxonomy" id="97028"/>
    <lineage>
        <taxon>Eukaryota</taxon>
        <taxon>Viridiplantae</taxon>
        <taxon>Streptophyta</taxon>
        <taxon>Embryophyta</taxon>
        <taxon>Tracheophyta</taxon>
        <taxon>Spermatophyta</taxon>
        <taxon>Magnoliopsida</taxon>
        <taxon>eudicotyledons</taxon>
        <taxon>Gunneridae</taxon>
        <taxon>Pentapetalae</taxon>
        <taxon>rosids</taxon>
        <taxon>fabids</taxon>
        <taxon>Fabales</taxon>
        <taxon>Fabaceae</taxon>
        <taxon>Papilionoideae</taxon>
        <taxon>50 kb inversion clade</taxon>
        <taxon>NPAAA clade</taxon>
        <taxon>Hologalegina</taxon>
        <taxon>IRL clade</taxon>
        <taxon>Trifolieae</taxon>
        <taxon>Trifolium</taxon>
    </lineage>
</organism>
<name>A0A392UIF0_9FABA</name>
<feature type="non-terminal residue" evidence="1">
    <location>
        <position position="1"/>
    </location>
</feature>
<evidence type="ECO:0000313" key="1">
    <source>
        <dbReference type="EMBL" id="MCI73393.1"/>
    </source>
</evidence>
<accession>A0A392UIF0</accession>
<dbReference type="Proteomes" id="UP000265520">
    <property type="component" value="Unassembled WGS sequence"/>
</dbReference>
<evidence type="ECO:0008006" key="3">
    <source>
        <dbReference type="Google" id="ProtNLM"/>
    </source>
</evidence>
<reference evidence="1 2" key="1">
    <citation type="journal article" date="2018" name="Front. Plant Sci.">
        <title>Red Clover (Trifolium pratense) and Zigzag Clover (T. medium) - A Picture of Genomic Similarities and Differences.</title>
        <authorList>
            <person name="Dluhosova J."/>
            <person name="Istvanek J."/>
            <person name="Nedelnik J."/>
            <person name="Repkova J."/>
        </authorList>
    </citation>
    <scope>NUCLEOTIDE SEQUENCE [LARGE SCALE GENOMIC DNA]</scope>
    <source>
        <strain evidence="2">cv. 10/8</strain>
        <tissue evidence="1">Leaf</tissue>
    </source>
</reference>
<keyword evidence="2" id="KW-1185">Reference proteome</keyword>
<dbReference type="AlphaFoldDB" id="A0A392UIF0"/>
<comment type="caution">
    <text evidence="1">The sequence shown here is derived from an EMBL/GenBank/DDBJ whole genome shotgun (WGS) entry which is preliminary data.</text>
</comment>
<proteinExistence type="predicted"/>
<evidence type="ECO:0000313" key="2">
    <source>
        <dbReference type="Proteomes" id="UP000265520"/>
    </source>
</evidence>